<gene>
    <name evidence="1" type="ORF">SAMN05216565_105188</name>
</gene>
<dbReference type="EMBL" id="FNJU01000005">
    <property type="protein sequence ID" value="SDP69993.1"/>
    <property type="molecule type" value="Genomic_DNA"/>
</dbReference>
<dbReference type="Proteomes" id="UP000199159">
    <property type="component" value="Unassembled WGS sequence"/>
</dbReference>
<reference evidence="2" key="1">
    <citation type="submission" date="2016-10" db="EMBL/GenBank/DDBJ databases">
        <authorList>
            <person name="Varghese N."/>
            <person name="Submissions S."/>
        </authorList>
    </citation>
    <scope>NUCLEOTIDE SEQUENCE [LARGE SCALE GENOMIC DNA]</scope>
    <source>
        <strain evidence="2">IBRC-M10078</strain>
    </source>
</reference>
<keyword evidence="2" id="KW-1185">Reference proteome</keyword>
<accession>A0A1H0UV09</accession>
<dbReference type="AlphaFoldDB" id="A0A1H0UV09"/>
<evidence type="ECO:0000313" key="1">
    <source>
        <dbReference type="EMBL" id="SDP69993.1"/>
    </source>
</evidence>
<dbReference type="STRING" id="930152.SAMN05216565_105188"/>
<organism evidence="1 2">
    <name type="scientific">Litchfieldia salsa</name>
    <dbReference type="NCBI Taxonomy" id="930152"/>
    <lineage>
        <taxon>Bacteria</taxon>
        <taxon>Bacillati</taxon>
        <taxon>Bacillota</taxon>
        <taxon>Bacilli</taxon>
        <taxon>Bacillales</taxon>
        <taxon>Bacillaceae</taxon>
        <taxon>Litchfieldia</taxon>
    </lineage>
</organism>
<evidence type="ECO:0000313" key="2">
    <source>
        <dbReference type="Proteomes" id="UP000199159"/>
    </source>
</evidence>
<protein>
    <submittedName>
        <fullName evidence="1">Uncharacterized protein</fullName>
    </submittedName>
</protein>
<sequence>MSVTLSGCRELKDNLRWDSYKFTAKPVVIPQVFIYFYIDNDQKMPYS</sequence>
<name>A0A1H0UV09_9BACI</name>
<proteinExistence type="predicted"/>